<keyword evidence="3" id="KW-1185">Reference proteome</keyword>
<comment type="caution">
    <text evidence="2">The sequence shown here is derived from an EMBL/GenBank/DDBJ whole genome shotgun (WGS) entry which is preliminary data.</text>
</comment>
<dbReference type="AlphaFoldDB" id="A0A2G8TI69"/>
<evidence type="ECO:0000313" key="3">
    <source>
        <dbReference type="Proteomes" id="UP000230390"/>
    </source>
</evidence>
<dbReference type="InterPro" id="IPR055172">
    <property type="entry name" value="HTH_RsaL-like"/>
</dbReference>
<dbReference type="OrthoDB" id="3173404at2"/>
<gene>
    <name evidence="2" type="ORF">CR105_06645</name>
</gene>
<dbReference type="RefSeq" id="WP_099787652.1">
    <property type="nucleotide sequence ID" value="NZ_JBHLYV010000029.1"/>
</dbReference>
<proteinExistence type="predicted"/>
<dbReference type="EMBL" id="PDOC01000003">
    <property type="protein sequence ID" value="PIL45741.1"/>
    <property type="molecule type" value="Genomic_DNA"/>
</dbReference>
<evidence type="ECO:0000259" key="1">
    <source>
        <dbReference type="Pfam" id="PF22495"/>
    </source>
</evidence>
<feature type="domain" description="RsaL-like HTH" evidence="1">
    <location>
        <begin position="37"/>
        <end position="81"/>
    </location>
</feature>
<dbReference type="InterPro" id="IPR001387">
    <property type="entry name" value="Cro/C1-type_HTH"/>
</dbReference>
<evidence type="ECO:0000313" key="2">
    <source>
        <dbReference type="EMBL" id="PIL45741.1"/>
    </source>
</evidence>
<accession>A0A2G8TI69</accession>
<organism evidence="2 3">
    <name type="scientific">Massilia eurypsychrophila</name>
    <dbReference type="NCBI Taxonomy" id="1485217"/>
    <lineage>
        <taxon>Bacteria</taxon>
        <taxon>Pseudomonadati</taxon>
        <taxon>Pseudomonadota</taxon>
        <taxon>Betaproteobacteria</taxon>
        <taxon>Burkholderiales</taxon>
        <taxon>Oxalobacteraceae</taxon>
        <taxon>Telluria group</taxon>
        <taxon>Massilia</taxon>
    </lineage>
</organism>
<dbReference type="Pfam" id="PF22495">
    <property type="entry name" value="HTH_92"/>
    <property type="match status" value="1"/>
</dbReference>
<dbReference type="Proteomes" id="UP000230390">
    <property type="component" value="Unassembled WGS sequence"/>
</dbReference>
<reference evidence="2 3" key="1">
    <citation type="submission" date="2017-10" db="EMBL/GenBank/DDBJ databases">
        <title>Massilia psychrophilum sp. nov., a novel purple-pigmented bacterium isolated from Tianshan glacier, Xinjiang Municipality, China.</title>
        <authorList>
            <person name="Wang H."/>
        </authorList>
    </citation>
    <scope>NUCLEOTIDE SEQUENCE [LARGE SCALE GENOMIC DNA]</scope>
    <source>
        <strain evidence="2 3">JCM 30074</strain>
    </source>
</reference>
<dbReference type="CDD" id="cd00093">
    <property type="entry name" value="HTH_XRE"/>
    <property type="match status" value="1"/>
</dbReference>
<protein>
    <submittedName>
        <fullName evidence="2">Transcriptional regulator</fullName>
    </submittedName>
</protein>
<name>A0A2G8TI69_9BURK</name>
<sequence>MDQDFNLQAPAVSDAVSFAANDAANQPLRGPGQMGLRQFRISKRESQATFWARFGVTQSSGSRFETGLGVPPPVALLVKLYVNGKVSDVDLLE</sequence>